<dbReference type="InterPro" id="IPR035965">
    <property type="entry name" value="PAS-like_dom_sf"/>
</dbReference>
<gene>
    <name evidence="5" type="primary">rmdA_2</name>
    <name evidence="5" type="ORF">GCM10020366_19920</name>
</gene>
<dbReference type="InterPro" id="IPR000160">
    <property type="entry name" value="GGDEF_dom"/>
</dbReference>
<evidence type="ECO:0000259" key="1">
    <source>
        <dbReference type="PROSITE" id="PS50112"/>
    </source>
</evidence>
<dbReference type="Gene3D" id="3.30.450.20">
    <property type="entry name" value="PAS domain"/>
    <property type="match status" value="1"/>
</dbReference>
<accession>A0ABP6RNU5</accession>
<protein>
    <submittedName>
        <fullName evidence="5">Cyclic Di-GMP phosphodiesterase RmdA</fullName>
    </submittedName>
</protein>
<dbReference type="CDD" id="cd01949">
    <property type="entry name" value="GGDEF"/>
    <property type="match status" value="1"/>
</dbReference>
<dbReference type="SUPFAM" id="SSF55785">
    <property type="entry name" value="PYP-like sensor domain (PAS domain)"/>
    <property type="match status" value="1"/>
</dbReference>
<dbReference type="InterPro" id="IPR029787">
    <property type="entry name" value="Nucleotide_cyclase"/>
</dbReference>
<evidence type="ECO:0000313" key="6">
    <source>
        <dbReference type="Proteomes" id="UP001500483"/>
    </source>
</evidence>
<dbReference type="SMART" id="SM00052">
    <property type="entry name" value="EAL"/>
    <property type="match status" value="1"/>
</dbReference>
<keyword evidence="6" id="KW-1185">Reference proteome</keyword>
<sequence length="728" mass="80112">MGDPLDPDAGAGAQPERGGWRATLVLRWAERLAACSPDLVEVSDVELKHALAELADELAEALQDPSRAAESGRIVGERLVELRATGPGSLQCTLELIRDTVVGESGVGAVGHLLELLTSIAAGYSAADRERAEVQQRTTAQLLLRADRERRASDARFREVFTSTPIGVAICDLKGRFTEVNPALADILRHREADLLEMSIHDLFHPEEAAYLNAAYAELAEGGPGQRLRERRRLLRADGEQAWTYLAVSLLRGAEGEPRHIVTMVEDISDLYLLQERIQYQALHDAMTGLANRQYFRTRLEAAQGNFPPDGMLTLYHLGLDGFELINDGLGYETGDKVIRAVAHRLEQLVENEEALVARFGGTEFAILISESPHTPAIPEFAALINEELSEPIYIGRHGIATSASIGVVRRRVAEADPANMMWAADVALRRAEIAGARQWALFDPDIAPDERTEAQLAAIMPGALELGEFQVCYRPVMALDTGALISVEAQLRWDPPDHGALGHRKCLQLAERSGVTLSLRDWLLREAWGQVGLWHRSGYRTCFLVELSENQVRDPDLVALVRSVLEDGDLDPSWMHLAVPTRVVMEASEELLENLRLLRGLGTRVMLHSFAGSAPELRALRRIPVDGVRLAEELVDLVHGCVDPDDPAVRAVRQLAPLMHDSGVKICTGEVADEQQERHWVDAGCDFAVGPRYGEPVTAWDAQALLRKFGAAKPPHEHDHESEGDVV</sequence>
<feature type="domain" description="PAS" evidence="1">
    <location>
        <begin position="153"/>
        <end position="223"/>
    </location>
</feature>
<dbReference type="PROSITE" id="PS50887">
    <property type="entry name" value="GGDEF"/>
    <property type="match status" value="1"/>
</dbReference>
<dbReference type="Pfam" id="PF00563">
    <property type="entry name" value="EAL"/>
    <property type="match status" value="1"/>
</dbReference>
<organism evidence="5 6">
    <name type="scientific">Saccharopolyspora gregorii</name>
    <dbReference type="NCBI Taxonomy" id="33914"/>
    <lineage>
        <taxon>Bacteria</taxon>
        <taxon>Bacillati</taxon>
        <taxon>Actinomycetota</taxon>
        <taxon>Actinomycetes</taxon>
        <taxon>Pseudonocardiales</taxon>
        <taxon>Pseudonocardiaceae</taxon>
        <taxon>Saccharopolyspora</taxon>
    </lineage>
</organism>
<feature type="domain" description="GGDEF" evidence="4">
    <location>
        <begin position="311"/>
        <end position="445"/>
    </location>
</feature>
<dbReference type="Pfam" id="PF08448">
    <property type="entry name" value="PAS_4"/>
    <property type="match status" value="1"/>
</dbReference>
<dbReference type="RefSeq" id="WP_344925734.1">
    <property type="nucleotide sequence ID" value="NZ_BAAAYK010000038.1"/>
</dbReference>
<name>A0ABP6RNU5_9PSEU</name>
<dbReference type="NCBIfam" id="TIGR00229">
    <property type="entry name" value="sensory_box"/>
    <property type="match status" value="1"/>
</dbReference>
<dbReference type="Pfam" id="PF00990">
    <property type="entry name" value="GGDEF"/>
    <property type="match status" value="1"/>
</dbReference>
<dbReference type="InterPro" id="IPR043128">
    <property type="entry name" value="Rev_trsase/Diguanyl_cyclase"/>
</dbReference>
<dbReference type="SMART" id="SM00091">
    <property type="entry name" value="PAS"/>
    <property type="match status" value="1"/>
</dbReference>
<dbReference type="PANTHER" id="PTHR44757">
    <property type="entry name" value="DIGUANYLATE CYCLASE DGCP"/>
    <property type="match status" value="1"/>
</dbReference>
<dbReference type="InterPro" id="IPR001633">
    <property type="entry name" value="EAL_dom"/>
</dbReference>
<dbReference type="InterPro" id="IPR013656">
    <property type="entry name" value="PAS_4"/>
</dbReference>
<dbReference type="CDD" id="cd00130">
    <property type="entry name" value="PAS"/>
    <property type="match status" value="1"/>
</dbReference>
<dbReference type="CDD" id="cd01948">
    <property type="entry name" value="EAL"/>
    <property type="match status" value="1"/>
</dbReference>
<dbReference type="PANTHER" id="PTHR44757:SF2">
    <property type="entry name" value="BIOFILM ARCHITECTURE MAINTENANCE PROTEIN MBAA"/>
    <property type="match status" value="1"/>
</dbReference>
<dbReference type="EMBL" id="BAAAYK010000038">
    <property type="protein sequence ID" value="GAA3356320.1"/>
    <property type="molecule type" value="Genomic_DNA"/>
</dbReference>
<dbReference type="NCBIfam" id="TIGR00254">
    <property type="entry name" value="GGDEF"/>
    <property type="match status" value="1"/>
</dbReference>
<feature type="domain" description="EAL" evidence="3">
    <location>
        <begin position="454"/>
        <end position="711"/>
    </location>
</feature>
<proteinExistence type="predicted"/>
<dbReference type="SMART" id="SM00267">
    <property type="entry name" value="GGDEF"/>
    <property type="match status" value="1"/>
</dbReference>
<dbReference type="PROSITE" id="PS50113">
    <property type="entry name" value="PAC"/>
    <property type="match status" value="1"/>
</dbReference>
<feature type="domain" description="PAC" evidence="2">
    <location>
        <begin position="228"/>
        <end position="280"/>
    </location>
</feature>
<reference evidence="6" key="1">
    <citation type="journal article" date="2019" name="Int. J. Syst. Evol. Microbiol.">
        <title>The Global Catalogue of Microorganisms (GCM) 10K type strain sequencing project: providing services to taxonomists for standard genome sequencing and annotation.</title>
        <authorList>
            <consortium name="The Broad Institute Genomics Platform"/>
            <consortium name="The Broad Institute Genome Sequencing Center for Infectious Disease"/>
            <person name="Wu L."/>
            <person name="Ma J."/>
        </authorList>
    </citation>
    <scope>NUCLEOTIDE SEQUENCE [LARGE SCALE GENOMIC DNA]</scope>
    <source>
        <strain evidence="6">JCM 9687</strain>
    </source>
</reference>
<comment type="caution">
    <text evidence="5">The sequence shown here is derived from an EMBL/GenBank/DDBJ whole genome shotgun (WGS) entry which is preliminary data.</text>
</comment>
<dbReference type="InterPro" id="IPR000014">
    <property type="entry name" value="PAS"/>
</dbReference>
<dbReference type="Gene3D" id="3.30.70.270">
    <property type="match status" value="1"/>
</dbReference>
<dbReference type="InterPro" id="IPR000700">
    <property type="entry name" value="PAS-assoc_C"/>
</dbReference>
<dbReference type="InterPro" id="IPR052155">
    <property type="entry name" value="Biofilm_reg_signaling"/>
</dbReference>
<evidence type="ECO:0000313" key="5">
    <source>
        <dbReference type="EMBL" id="GAA3356320.1"/>
    </source>
</evidence>
<evidence type="ECO:0000259" key="2">
    <source>
        <dbReference type="PROSITE" id="PS50113"/>
    </source>
</evidence>
<dbReference type="PROSITE" id="PS50112">
    <property type="entry name" value="PAS"/>
    <property type="match status" value="1"/>
</dbReference>
<dbReference type="Gene3D" id="3.20.20.450">
    <property type="entry name" value="EAL domain"/>
    <property type="match status" value="1"/>
</dbReference>
<dbReference type="InterPro" id="IPR035919">
    <property type="entry name" value="EAL_sf"/>
</dbReference>
<evidence type="ECO:0000259" key="3">
    <source>
        <dbReference type="PROSITE" id="PS50883"/>
    </source>
</evidence>
<evidence type="ECO:0000259" key="4">
    <source>
        <dbReference type="PROSITE" id="PS50887"/>
    </source>
</evidence>
<dbReference type="SUPFAM" id="SSF55073">
    <property type="entry name" value="Nucleotide cyclase"/>
    <property type="match status" value="1"/>
</dbReference>
<dbReference type="SUPFAM" id="SSF141868">
    <property type="entry name" value="EAL domain-like"/>
    <property type="match status" value="1"/>
</dbReference>
<dbReference type="Proteomes" id="UP001500483">
    <property type="component" value="Unassembled WGS sequence"/>
</dbReference>
<dbReference type="PROSITE" id="PS50883">
    <property type="entry name" value="EAL"/>
    <property type="match status" value="1"/>
</dbReference>